<comment type="function">
    <text evidence="3">Regulates mitochondrial small subunit maturation by controlling 15S rRNA 5'-end processing. Localizes to the 5' precursor of the 15S rRNA in a position that is subsequently occupied by mS47 in the mature yeast mtSSU. Uses structure and sequence-specific RNA recognition, binding to a single-stranded region of the precursor and specifically recognizing bases -6 to -1. The exchange of Ccm1 for mS47 is coupled to the irreversible removal of precursor rRNA that is accompanied by conformational changes of the mitoribosomal proteins uS5m and mS26. These conformational changes signal completion of 5'-end rRNA processing through protection of the mature 5'-end of the 15S rRNA and stabilization of mS47. The removal of the 5' precursor together with the dissociation of Ccm1 may be catalyzed by the 5'-3' exoribonuclease Pet127. Involved in the specific removal of group I introns in mitochondrial encoded transcripts.</text>
</comment>
<dbReference type="STRING" id="857340.A0A086TGE8"/>
<dbReference type="OrthoDB" id="1908178at2759"/>
<name>A0A086TGE8_HAPC1</name>
<dbReference type="Pfam" id="PF01535">
    <property type="entry name" value="PPR"/>
    <property type="match status" value="2"/>
</dbReference>
<evidence type="ECO:0000256" key="5">
    <source>
        <dbReference type="PROSITE-ProRule" id="PRU00708"/>
    </source>
</evidence>
<dbReference type="PANTHER" id="PTHR47447:SF17">
    <property type="entry name" value="OS12G0638900 PROTEIN"/>
    <property type="match status" value="1"/>
</dbReference>
<keyword evidence="8" id="KW-1185">Reference proteome</keyword>
<dbReference type="Proteomes" id="UP000029964">
    <property type="component" value="Unassembled WGS sequence"/>
</dbReference>
<evidence type="ECO:0000256" key="3">
    <source>
        <dbReference type="ARBA" id="ARBA00044493"/>
    </source>
</evidence>
<reference evidence="8" key="1">
    <citation type="journal article" date="2014" name="Genome Announc.">
        <title>Genome sequence and annotation of Acremonium chrysogenum, producer of the beta-lactam antibiotic cephalosporin C.</title>
        <authorList>
            <person name="Terfehr D."/>
            <person name="Dahlmann T.A."/>
            <person name="Specht T."/>
            <person name="Zadra I."/>
            <person name="Kuernsteiner H."/>
            <person name="Kueck U."/>
        </authorList>
    </citation>
    <scope>NUCLEOTIDE SEQUENCE [LARGE SCALE GENOMIC DNA]</scope>
    <source>
        <strain evidence="8">ATCC 11550 / CBS 779.69 / DSM 880 / IAM 14645 / JCM 23072 / IMI 49137</strain>
    </source>
</reference>
<feature type="region of interest" description="Disordered" evidence="6">
    <location>
        <begin position="592"/>
        <end position="621"/>
    </location>
</feature>
<feature type="repeat" description="PPR" evidence="5">
    <location>
        <begin position="300"/>
        <end position="334"/>
    </location>
</feature>
<feature type="repeat" description="PPR" evidence="5">
    <location>
        <begin position="370"/>
        <end position="404"/>
    </location>
</feature>
<dbReference type="EMBL" id="JPKY01000003">
    <property type="protein sequence ID" value="KFH48430.1"/>
    <property type="molecule type" value="Genomic_DNA"/>
</dbReference>
<comment type="similarity">
    <text evidence="1">Belongs to the CCM1 family.</text>
</comment>
<dbReference type="PROSITE" id="PS51375">
    <property type="entry name" value="PPR"/>
    <property type="match status" value="2"/>
</dbReference>
<dbReference type="InterPro" id="IPR002885">
    <property type="entry name" value="PPR_rpt"/>
</dbReference>
<dbReference type="InterPro" id="IPR011990">
    <property type="entry name" value="TPR-like_helical_dom_sf"/>
</dbReference>
<dbReference type="Gene3D" id="1.25.40.10">
    <property type="entry name" value="Tetratricopeptide repeat domain"/>
    <property type="match status" value="1"/>
</dbReference>
<evidence type="ECO:0000313" key="7">
    <source>
        <dbReference type="EMBL" id="KFH48430.1"/>
    </source>
</evidence>
<sequence length="621" mass="70056">MKIPARVDGSVCGAVLSSGTPATLRRATTTGRRPFCAASEVSRESRKRPLGSSFFCSRTSLWLHSTFLPNLDNRPAVPLSRRRDASHTYSTAAAAAATTSTQPVPPAPVRDKRALLSYVPAEAESETTVDEHLNYYRDPYRRGYAPSDGPRLQVSDNKHDVAYPEREEIYSGDDALKRTIAKLCSCISLQFRHPHRVTLESIYKLYCQLPEPRMLNLTGIWRNKLMRIMGAPRKRDMESMLRYFALVGDVKNAGLTLRRSQWNYAMSFATKYASRSGAQEMEAALRLWREMEREAKIKGNDVTFNVLFDVAAKAGNFTLAEMIYSEMEKRGIEFNRFHHVSLIYYFGLKLDSGGIRAAYREMVESGEMIDTVVLNCVISGFLRCGEEAAAEETYERMKNGNTLAVDMPERDYMMGKVVTKVLMMFSKVGREHPQLKESLQTNVQLAPDVRTYRLLVEHYAIKLGDLGKVAKYLDEMKFLKISVHPTIFLALLKGFYAHGGIQGSEWSYKRLQGVLSAMYTARDDHARGFKIGNWLAVWALRAVKKCSLSSEAVIQTYDEMASRWDIPEHRLPFMSSLLENIVQDRDLRASGPAHGGTLHRSYQSSGSTKQSSDSCTNSRIS</sequence>
<dbReference type="NCBIfam" id="TIGR00756">
    <property type="entry name" value="PPR"/>
    <property type="match status" value="1"/>
</dbReference>
<dbReference type="AlphaFoldDB" id="A0A086TGE8"/>
<comment type="caution">
    <text evidence="7">The sequence shown here is derived from an EMBL/GenBank/DDBJ whole genome shotgun (WGS) entry which is preliminary data.</text>
</comment>
<feature type="compositionally biased region" description="Low complexity" evidence="6">
    <location>
        <begin position="87"/>
        <end position="101"/>
    </location>
</feature>
<dbReference type="PANTHER" id="PTHR47447">
    <property type="entry name" value="OS03G0856100 PROTEIN"/>
    <property type="match status" value="1"/>
</dbReference>
<organism evidence="7 8">
    <name type="scientific">Hapsidospora chrysogenum (strain ATCC 11550 / CBS 779.69 / DSM 880 / IAM 14645 / JCM 23072 / IMI 49137)</name>
    <name type="common">Acremonium chrysogenum</name>
    <dbReference type="NCBI Taxonomy" id="857340"/>
    <lineage>
        <taxon>Eukaryota</taxon>
        <taxon>Fungi</taxon>
        <taxon>Dikarya</taxon>
        <taxon>Ascomycota</taxon>
        <taxon>Pezizomycotina</taxon>
        <taxon>Sordariomycetes</taxon>
        <taxon>Hypocreomycetidae</taxon>
        <taxon>Hypocreales</taxon>
        <taxon>Bionectriaceae</taxon>
        <taxon>Hapsidospora</taxon>
    </lineage>
</organism>
<evidence type="ECO:0000256" key="1">
    <source>
        <dbReference type="ARBA" id="ARBA00006192"/>
    </source>
</evidence>
<proteinExistence type="inferred from homology"/>
<feature type="compositionally biased region" description="Low complexity" evidence="6">
    <location>
        <begin position="601"/>
        <end position="614"/>
    </location>
</feature>
<feature type="region of interest" description="Disordered" evidence="6">
    <location>
        <begin position="73"/>
        <end position="108"/>
    </location>
</feature>
<evidence type="ECO:0000313" key="8">
    <source>
        <dbReference type="Proteomes" id="UP000029964"/>
    </source>
</evidence>
<comment type="subunit">
    <text evidence="4">Binds to mitochondrial small subunit 15S rRNA.</text>
</comment>
<evidence type="ECO:0000256" key="2">
    <source>
        <dbReference type="ARBA" id="ARBA00022737"/>
    </source>
</evidence>
<evidence type="ECO:0000256" key="6">
    <source>
        <dbReference type="SAM" id="MobiDB-lite"/>
    </source>
</evidence>
<evidence type="ECO:0000256" key="4">
    <source>
        <dbReference type="ARBA" id="ARBA00044511"/>
    </source>
</evidence>
<gene>
    <name evidence="7" type="ORF">ACRE_006750</name>
</gene>
<accession>A0A086TGE8</accession>
<dbReference type="HOGENOM" id="CLU_012630_1_1_1"/>
<keyword evidence="2" id="KW-0677">Repeat</keyword>
<protein>
    <submittedName>
        <fullName evidence="7">Pentatricopeptide repeat-containing protein-like protein</fullName>
    </submittedName>
</protein>